<dbReference type="GO" id="GO:0003964">
    <property type="term" value="F:RNA-directed DNA polymerase activity"/>
    <property type="evidence" value="ECO:0007669"/>
    <property type="project" value="UniProtKB-KW"/>
</dbReference>
<accession>A0A6G0VX00</accession>
<dbReference type="Gene3D" id="3.60.10.10">
    <property type="entry name" value="Endonuclease/exonuclease/phosphatase"/>
    <property type="match status" value="1"/>
</dbReference>
<dbReference type="OrthoDB" id="7764004at2759"/>
<keyword evidence="1" id="KW-0695">RNA-directed DNA polymerase</keyword>
<feature type="non-terminal residue" evidence="1">
    <location>
        <position position="229"/>
    </location>
</feature>
<keyword evidence="2" id="KW-1185">Reference proteome</keyword>
<dbReference type="EMBL" id="VUJU01010917">
    <property type="protein sequence ID" value="KAF0712457.1"/>
    <property type="molecule type" value="Genomic_DNA"/>
</dbReference>
<proteinExistence type="predicted"/>
<keyword evidence="1" id="KW-0548">Nucleotidyltransferase</keyword>
<sequence length="229" mass="26365">MSASSPFFINNDKFRKLIDMFNDLKISQNKIMSCRESIKSQDKKLASFDSKFDLLSNQIVSVIEESVRSIKINQIVRRTISKKYPLYQSRHFFSEFMDRQSRTRISTKPLSVHRLGKPSSKPRPIRIVMPSPTRDVITRGGGVLIAVKSRFSCRRLPILDNSDEQLFIQISEKSLSLVIGAVYIPLASDINVYDIHFNAIDVLLNNNFHSKFLNFGDYNLQNISWKSVN</sequence>
<reference evidence="1 2" key="1">
    <citation type="submission" date="2019-08" db="EMBL/GenBank/DDBJ databases">
        <title>Whole genome of Aphis craccivora.</title>
        <authorList>
            <person name="Voronova N.V."/>
            <person name="Shulinski R.S."/>
            <person name="Bandarenka Y.V."/>
            <person name="Zhorov D.G."/>
            <person name="Warner D."/>
        </authorList>
    </citation>
    <scope>NUCLEOTIDE SEQUENCE [LARGE SCALE GENOMIC DNA]</scope>
    <source>
        <strain evidence="1">180601</strain>
        <tissue evidence="1">Whole Body</tissue>
    </source>
</reference>
<keyword evidence="1" id="KW-0808">Transferase</keyword>
<name>A0A6G0VX00_APHCR</name>
<dbReference type="AlphaFoldDB" id="A0A6G0VX00"/>
<evidence type="ECO:0000313" key="1">
    <source>
        <dbReference type="EMBL" id="KAF0712457.1"/>
    </source>
</evidence>
<dbReference type="Proteomes" id="UP000478052">
    <property type="component" value="Unassembled WGS sequence"/>
</dbReference>
<organism evidence="1 2">
    <name type="scientific">Aphis craccivora</name>
    <name type="common">Cowpea aphid</name>
    <dbReference type="NCBI Taxonomy" id="307492"/>
    <lineage>
        <taxon>Eukaryota</taxon>
        <taxon>Metazoa</taxon>
        <taxon>Ecdysozoa</taxon>
        <taxon>Arthropoda</taxon>
        <taxon>Hexapoda</taxon>
        <taxon>Insecta</taxon>
        <taxon>Pterygota</taxon>
        <taxon>Neoptera</taxon>
        <taxon>Paraneoptera</taxon>
        <taxon>Hemiptera</taxon>
        <taxon>Sternorrhyncha</taxon>
        <taxon>Aphidomorpha</taxon>
        <taxon>Aphidoidea</taxon>
        <taxon>Aphididae</taxon>
        <taxon>Aphidini</taxon>
        <taxon>Aphis</taxon>
        <taxon>Aphis</taxon>
    </lineage>
</organism>
<dbReference type="InterPro" id="IPR036691">
    <property type="entry name" value="Endo/exonu/phosph_ase_sf"/>
</dbReference>
<comment type="caution">
    <text evidence="1">The sequence shown here is derived from an EMBL/GenBank/DDBJ whole genome shotgun (WGS) entry which is preliminary data.</text>
</comment>
<evidence type="ECO:0000313" key="2">
    <source>
        <dbReference type="Proteomes" id="UP000478052"/>
    </source>
</evidence>
<gene>
    <name evidence="1" type="ORF">FWK35_00026044</name>
</gene>
<protein>
    <submittedName>
        <fullName evidence="1">Reverse transcriptase domain-containing protein</fullName>
    </submittedName>
</protein>